<evidence type="ECO:0000313" key="2">
    <source>
        <dbReference type="Proteomes" id="UP000025227"/>
    </source>
</evidence>
<keyword evidence="2" id="KW-1185">Reference proteome</keyword>
<accession>A0A7I4YHF6</accession>
<organism evidence="2 3">
    <name type="scientific">Haemonchus contortus</name>
    <name type="common">Barber pole worm</name>
    <dbReference type="NCBI Taxonomy" id="6289"/>
    <lineage>
        <taxon>Eukaryota</taxon>
        <taxon>Metazoa</taxon>
        <taxon>Ecdysozoa</taxon>
        <taxon>Nematoda</taxon>
        <taxon>Chromadorea</taxon>
        <taxon>Rhabditida</taxon>
        <taxon>Rhabditina</taxon>
        <taxon>Rhabditomorpha</taxon>
        <taxon>Strongyloidea</taxon>
        <taxon>Trichostrongylidae</taxon>
        <taxon>Haemonchus</taxon>
    </lineage>
</organism>
<dbReference type="PROSITE" id="PS50878">
    <property type="entry name" value="RT_POL"/>
    <property type="match status" value="1"/>
</dbReference>
<dbReference type="InterPro" id="IPR043502">
    <property type="entry name" value="DNA/RNA_pol_sf"/>
</dbReference>
<evidence type="ECO:0000259" key="1">
    <source>
        <dbReference type="PROSITE" id="PS50878"/>
    </source>
</evidence>
<evidence type="ECO:0000313" key="3">
    <source>
        <dbReference type="WBParaSite" id="HCON_00092640-00001"/>
    </source>
</evidence>
<dbReference type="Pfam" id="PF00078">
    <property type="entry name" value="RVT_1"/>
    <property type="match status" value="1"/>
</dbReference>
<dbReference type="AlphaFoldDB" id="A0A7I4YHF6"/>
<dbReference type="InterPro" id="IPR000477">
    <property type="entry name" value="RT_dom"/>
</dbReference>
<sequence>MMQARKIKYDVIGLTETRRHRPLHAVFKTGGELFLGTCDSRGVGGAPTSSYEEEELEAFYMDLERRYRGDHTFFKILVDSVVDNIDEEYNWLVEHLLDGARKAERPQVAKRRLSAKTLELIRQRGVARAAGNYQQTSELAKLCREAIKEDLKERRAAVMDEVAEAGKSIHKARRSFANYKTHMTSLRRPDGTVTASRRAMEKIIDDFYSDLFESHVYLPTHHLRQDEYIAPLVLLSEIRHAITSMTNCTAPGPDRIKPEHLESIPPVIIKTLAGLFTRVGKIFDEGQPCEQAGFRRGFSTIGHIHTLTRLIEVSREYKMPLCLTFIDLKKAFDTVETQAVIGALGNQGVPTQYIRMLRELYDNFTTMISLFYKEVIIDVERGVRHGDTISPKLFSAALENIMRHLEWEDLGVKVDGRFLHHLRFADDIVLITPNIEQAVRMLAEFDSACGKIGLRLNLTKMMFMKNGLIPDAPFTLNGTNISECSSFVYLGQEVNMMDDLAPELCRRKRAAWGAFKNIEGVVKKTKNIRLRAHLFDTAVLPALTYASETWTLRKQDEHAARVTQRALERTMLGISLYTQVQKGIRSSELRHRTKIRDAVDYAKKSKVGRTQRPPTRWSDFFTKALNERNAEPRGPEARTIHWTTLARDRDEWRRYWRPLEEADDQRDDR</sequence>
<feature type="domain" description="Reverse transcriptase" evidence="1">
    <location>
        <begin position="167"/>
        <end position="481"/>
    </location>
</feature>
<dbReference type="InterPro" id="IPR043128">
    <property type="entry name" value="Rev_trsase/Diguanyl_cyclase"/>
</dbReference>
<dbReference type="PANTHER" id="PTHR47027:SF20">
    <property type="entry name" value="REVERSE TRANSCRIPTASE-LIKE PROTEIN WITH RNA-DIRECTED DNA POLYMERASE DOMAIN"/>
    <property type="match status" value="1"/>
</dbReference>
<dbReference type="Gene3D" id="3.30.70.270">
    <property type="match status" value="1"/>
</dbReference>
<name>A0A7I4YHF6_HAECO</name>
<dbReference type="Proteomes" id="UP000025227">
    <property type="component" value="Unplaced"/>
</dbReference>
<dbReference type="PANTHER" id="PTHR47027">
    <property type="entry name" value="REVERSE TRANSCRIPTASE DOMAIN-CONTAINING PROTEIN"/>
    <property type="match status" value="1"/>
</dbReference>
<reference evidence="3" key="1">
    <citation type="submission" date="2020-12" db="UniProtKB">
        <authorList>
            <consortium name="WormBaseParasite"/>
        </authorList>
    </citation>
    <scope>IDENTIFICATION</scope>
    <source>
        <strain evidence="3">MHco3</strain>
    </source>
</reference>
<proteinExistence type="predicted"/>
<dbReference type="WBParaSite" id="HCON_00092640-00001">
    <property type="protein sequence ID" value="HCON_00092640-00001"/>
    <property type="gene ID" value="HCON_00092640"/>
</dbReference>
<dbReference type="CDD" id="cd01650">
    <property type="entry name" value="RT_nLTR_like"/>
    <property type="match status" value="1"/>
</dbReference>
<protein>
    <submittedName>
        <fullName evidence="3">Reverse transcriptase domain-containing protein</fullName>
    </submittedName>
</protein>
<dbReference type="OrthoDB" id="410104at2759"/>
<dbReference type="SUPFAM" id="SSF56672">
    <property type="entry name" value="DNA/RNA polymerases"/>
    <property type="match status" value="1"/>
</dbReference>